<dbReference type="PANTHER" id="PTHR18964">
    <property type="entry name" value="ROK (REPRESSOR, ORF, KINASE) FAMILY"/>
    <property type="match status" value="1"/>
</dbReference>
<dbReference type="PANTHER" id="PTHR18964:SF173">
    <property type="entry name" value="GLUCOKINASE"/>
    <property type="match status" value="1"/>
</dbReference>
<gene>
    <name evidence="1" type="ORF">J2I47_23925</name>
</gene>
<dbReference type="InterPro" id="IPR000600">
    <property type="entry name" value="ROK"/>
</dbReference>
<dbReference type="EMBL" id="JAFMYV010000016">
    <property type="protein sequence ID" value="MBO0939619.1"/>
    <property type="molecule type" value="Genomic_DNA"/>
</dbReference>
<dbReference type="AlphaFoldDB" id="A0A939GIC7"/>
<dbReference type="Pfam" id="PF00480">
    <property type="entry name" value="ROK"/>
    <property type="match status" value="1"/>
</dbReference>
<protein>
    <submittedName>
        <fullName evidence="1">ROK family protein</fullName>
    </submittedName>
</protein>
<sequence length="310" mass="32670">MHVGIEIGGTKLQLVVADPQGPIRQRFHRAIEPGTNATAILAWIEQAMSQLATPPSAIGVGFGGPVDAETGQIITSHQVSGWSGVNLTNWLRERTGVTRVCVENDANVAALGEALRGAGQGYRHVFYVTLGSGVGGGMVIDGQLYRGARPGEAEIGHVWVTPPTEQSPGQTLEQATSGWAVDRQIRNRLPQLPPHSPLRRYVDMAGQPGGEARWLAPALADHDPAAQQLVQQLGRMIALGLSHVVHLFHPDVLVLGGGLSLIGEPLRQAVETALPPLVMAAFQPPPAVRLAQLGTDVVPVGALAMLGGEK</sequence>
<evidence type="ECO:0000313" key="2">
    <source>
        <dbReference type="Proteomes" id="UP000664034"/>
    </source>
</evidence>
<dbReference type="InterPro" id="IPR043129">
    <property type="entry name" value="ATPase_NBD"/>
</dbReference>
<dbReference type="RefSeq" id="WP_207367152.1">
    <property type="nucleotide sequence ID" value="NZ_JAFMYV010000016.1"/>
</dbReference>
<proteinExistence type="predicted"/>
<keyword evidence="2" id="KW-1185">Reference proteome</keyword>
<evidence type="ECO:0000313" key="1">
    <source>
        <dbReference type="EMBL" id="MBO0939619.1"/>
    </source>
</evidence>
<dbReference type="InterPro" id="IPR049874">
    <property type="entry name" value="ROK_cs"/>
</dbReference>
<accession>A0A939GIC7</accession>
<dbReference type="Gene3D" id="3.30.420.40">
    <property type="match status" value="2"/>
</dbReference>
<name>A0A939GIC7_9BACT</name>
<organism evidence="1 2">
    <name type="scientific">Fibrella rubiginis</name>
    <dbReference type="NCBI Taxonomy" id="2817060"/>
    <lineage>
        <taxon>Bacteria</taxon>
        <taxon>Pseudomonadati</taxon>
        <taxon>Bacteroidota</taxon>
        <taxon>Cytophagia</taxon>
        <taxon>Cytophagales</taxon>
        <taxon>Spirosomataceae</taxon>
        <taxon>Fibrella</taxon>
    </lineage>
</organism>
<reference evidence="1" key="1">
    <citation type="submission" date="2021-03" db="EMBL/GenBank/DDBJ databases">
        <title>Fibrella sp. HMF5335 genome sequencing and assembly.</title>
        <authorList>
            <person name="Kang H."/>
            <person name="Kim H."/>
            <person name="Bae S."/>
            <person name="Joh K."/>
        </authorList>
    </citation>
    <scope>NUCLEOTIDE SEQUENCE</scope>
    <source>
        <strain evidence="1">HMF5335</strain>
    </source>
</reference>
<dbReference type="Proteomes" id="UP000664034">
    <property type="component" value="Unassembled WGS sequence"/>
</dbReference>
<comment type="caution">
    <text evidence="1">The sequence shown here is derived from an EMBL/GenBank/DDBJ whole genome shotgun (WGS) entry which is preliminary data.</text>
</comment>
<dbReference type="SUPFAM" id="SSF53067">
    <property type="entry name" value="Actin-like ATPase domain"/>
    <property type="match status" value="1"/>
</dbReference>
<dbReference type="PROSITE" id="PS01125">
    <property type="entry name" value="ROK"/>
    <property type="match status" value="1"/>
</dbReference>